<dbReference type="GO" id="GO:0005524">
    <property type="term" value="F:ATP binding"/>
    <property type="evidence" value="ECO:0007669"/>
    <property type="project" value="UniProtKB-KW"/>
</dbReference>
<dbReference type="InterPro" id="IPR003593">
    <property type="entry name" value="AAA+_ATPase"/>
</dbReference>
<dbReference type="Gene3D" id="3.40.50.300">
    <property type="entry name" value="P-loop containing nucleotide triphosphate hydrolases"/>
    <property type="match status" value="1"/>
</dbReference>
<dbReference type="RefSeq" id="WP_131167890.1">
    <property type="nucleotide sequence ID" value="NZ_SDMQ01000006.1"/>
</dbReference>
<evidence type="ECO:0000256" key="3">
    <source>
        <dbReference type="ARBA" id="ARBA00022840"/>
    </source>
</evidence>
<dbReference type="InterPro" id="IPR027417">
    <property type="entry name" value="P-loop_NTPase"/>
</dbReference>
<gene>
    <name evidence="7" type="ORF">ET989_07300</name>
</gene>
<proteinExistence type="predicted"/>
<name>A0A4Q9KDM8_9ACTN</name>
<evidence type="ECO:0000256" key="4">
    <source>
        <dbReference type="ARBA" id="ARBA00022967"/>
    </source>
</evidence>
<feature type="domain" description="ABC transporter" evidence="6">
    <location>
        <begin position="15"/>
        <end position="250"/>
    </location>
</feature>
<dbReference type="PANTHER" id="PTHR42794">
    <property type="entry name" value="HEMIN IMPORT ATP-BINDING PROTEIN HMUV"/>
    <property type="match status" value="1"/>
</dbReference>
<feature type="region of interest" description="Disordered" evidence="5">
    <location>
        <begin position="262"/>
        <end position="286"/>
    </location>
</feature>
<dbReference type="SUPFAM" id="SSF52540">
    <property type="entry name" value="P-loop containing nucleoside triphosphate hydrolases"/>
    <property type="match status" value="1"/>
</dbReference>
<dbReference type="GO" id="GO:0016887">
    <property type="term" value="F:ATP hydrolysis activity"/>
    <property type="evidence" value="ECO:0007669"/>
    <property type="project" value="InterPro"/>
</dbReference>
<keyword evidence="3 7" id="KW-0067">ATP-binding</keyword>
<dbReference type="PANTHER" id="PTHR42794:SF1">
    <property type="entry name" value="HEMIN IMPORT ATP-BINDING PROTEIN HMUV"/>
    <property type="match status" value="1"/>
</dbReference>
<accession>A0A4Q9KDM8</accession>
<reference evidence="7 8" key="1">
    <citation type="submission" date="2019-01" db="EMBL/GenBank/DDBJ databases">
        <title>Lactibacter flavus gen. nov., sp. nov., a novel bacterium of the family Propionibacteriaceae isolated from raw milk and dairy products.</title>
        <authorList>
            <person name="Huptas C."/>
            <person name="Wenning M."/>
            <person name="Breitenwieser F."/>
            <person name="Doll E."/>
            <person name="Von Neubeck M."/>
            <person name="Busse H.-J."/>
            <person name="Scherer S."/>
        </authorList>
    </citation>
    <scope>NUCLEOTIDE SEQUENCE [LARGE SCALE GENOMIC DNA]</scope>
    <source>
        <strain evidence="7 8">KCTC 33808</strain>
    </source>
</reference>
<organism evidence="7 8">
    <name type="scientific">Propioniciclava sinopodophylli</name>
    <dbReference type="NCBI Taxonomy" id="1837344"/>
    <lineage>
        <taxon>Bacteria</taxon>
        <taxon>Bacillati</taxon>
        <taxon>Actinomycetota</taxon>
        <taxon>Actinomycetes</taxon>
        <taxon>Propionibacteriales</taxon>
        <taxon>Propionibacteriaceae</taxon>
        <taxon>Propioniciclava</taxon>
    </lineage>
</organism>
<comment type="caution">
    <text evidence="7">The sequence shown here is derived from an EMBL/GenBank/DDBJ whole genome shotgun (WGS) entry which is preliminary data.</text>
</comment>
<evidence type="ECO:0000256" key="2">
    <source>
        <dbReference type="ARBA" id="ARBA00022741"/>
    </source>
</evidence>
<dbReference type="AlphaFoldDB" id="A0A4Q9KDM8"/>
<dbReference type="Pfam" id="PF00005">
    <property type="entry name" value="ABC_tran"/>
    <property type="match status" value="1"/>
</dbReference>
<dbReference type="PROSITE" id="PS50893">
    <property type="entry name" value="ABC_TRANSPORTER_2"/>
    <property type="match status" value="1"/>
</dbReference>
<dbReference type="CDD" id="cd03214">
    <property type="entry name" value="ABC_Iron-Siderophores_B12_Hemin"/>
    <property type="match status" value="1"/>
</dbReference>
<dbReference type="EMBL" id="SDMQ01000006">
    <property type="protein sequence ID" value="TBT84977.1"/>
    <property type="molecule type" value="Genomic_DNA"/>
</dbReference>
<evidence type="ECO:0000313" key="7">
    <source>
        <dbReference type="EMBL" id="TBT84977.1"/>
    </source>
</evidence>
<keyword evidence="1" id="KW-0813">Transport</keyword>
<evidence type="ECO:0000256" key="5">
    <source>
        <dbReference type="SAM" id="MobiDB-lite"/>
    </source>
</evidence>
<evidence type="ECO:0000256" key="1">
    <source>
        <dbReference type="ARBA" id="ARBA00022448"/>
    </source>
</evidence>
<keyword evidence="2" id="KW-0547">Nucleotide-binding</keyword>
<dbReference type="InterPro" id="IPR003439">
    <property type="entry name" value="ABC_transporter-like_ATP-bd"/>
</dbReference>
<evidence type="ECO:0000259" key="6">
    <source>
        <dbReference type="PROSITE" id="PS50893"/>
    </source>
</evidence>
<dbReference type="SMART" id="SM00382">
    <property type="entry name" value="AAA"/>
    <property type="match status" value="1"/>
</dbReference>
<evidence type="ECO:0000313" key="8">
    <source>
        <dbReference type="Proteomes" id="UP000292373"/>
    </source>
</evidence>
<dbReference type="OrthoDB" id="5296765at2"/>
<sequence>MTPASTTNPTSADVLSCRGVGVHRGDNAVVSDLTMTVRTGEWVALVGPNGAGKTSLLHAVAGLLPATGELRVDGHHPMALGRRALARVVALMPQRPVVPPGMSARHLIALGRTPYLGRFATESAADRDAVDHEIARLGLAGFADRPADQLSGGELQRCILARALCQQPRLLLLDEPTSALDIGHQQTVLDLVDELRAERGLTVLAAMHDLTLAAQYADRMVLLDQGRVVHDGPPADVLSAARLGATYGARVEVLDRPAGPAVVPIRATQPPHPRAAHRPDQLGGTR</sequence>
<dbReference type="Proteomes" id="UP000292373">
    <property type="component" value="Unassembled WGS sequence"/>
</dbReference>
<dbReference type="FunFam" id="3.40.50.300:FF:000134">
    <property type="entry name" value="Iron-enterobactin ABC transporter ATP-binding protein"/>
    <property type="match status" value="1"/>
</dbReference>
<keyword evidence="4" id="KW-1278">Translocase</keyword>
<protein>
    <submittedName>
        <fullName evidence="7">ABC transporter ATP-binding protein</fullName>
    </submittedName>
</protein>
<keyword evidence="8" id="KW-1185">Reference proteome</keyword>